<dbReference type="InterPro" id="IPR023996">
    <property type="entry name" value="TonB-dep_OMP_SusC/RagA"/>
</dbReference>
<comment type="similarity">
    <text evidence="8 9">Belongs to the TonB-dependent receptor family.</text>
</comment>
<comment type="subcellular location">
    <subcellularLocation>
        <location evidence="1 8">Cell outer membrane</location>
        <topology evidence="1 8">Multi-pass membrane protein</topology>
    </subcellularLocation>
</comment>
<dbReference type="PROSITE" id="PS52016">
    <property type="entry name" value="TONB_DEPENDENT_REC_3"/>
    <property type="match status" value="1"/>
</dbReference>
<dbReference type="Pfam" id="PF00593">
    <property type="entry name" value="TonB_dep_Rec_b-barrel"/>
    <property type="match status" value="1"/>
</dbReference>
<evidence type="ECO:0000259" key="11">
    <source>
        <dbReference type="Pfam" id="PF07715"/>
    </source>
</evidence>
<evidence type="ECO:0000256" key="2">
    <source>
        <dbReference type="ARBA" id="ARBA00022448"/>
    </source>
</evidence>
<proteinExistence type="inferred from homology"/>
<protein>
    <submittedName>
        <fullName evidence="12">TonB-linked SusC/RagA family outer membrane protein</fullName>
    </submittedName>
</protein>
<dbReference type="FunFam" id="2.170.130.10:FF:000003">
    <property type="entry name" value="SusC/RagA family TonB-linked outer membrane protein"/>
    <property type="match status" value="1"/>
</dbReference>
<organism evidence="12 13">
    <name type="scientific">Flavobacterium aquicola</name>
    <dbReference type="NCBI Taxonomy" id="1682742"/>
    <lineage>
        <taxon>Bacteria</taxon>
        <taxon>Pseudomonadati</taxon>
        <taxon>Bacteroidota</taxon>
        <taxon>Flavobacteriia</taxon>
        <taxon>Flavobacteriales</taxon>
        <taxon>Flavobacteriaceae</taxon>
        <taxon>Flavobacterium</taxon>
    </lineage>
</organism>
<dbReference type="InterPro" id="IPR000531">
    <property type="entry name" value="Beta-barrel_TonB"/>
</dbReference>
<keyword evidence="13" id="KW-1185">Reference proteome</keyword>
<evidence type="ECO:0000256" key="9">
    <source>
        <dbReference type="RuleBase" id="RU003357"/>
    </source>
</evidence>
<dbReference type="SUPFAM" id="SSF49464">
    <property type="entry name" value="Carboxypeptidase regulatory domain-like"/>
    <property type="match status" value="1"/>
</dbReference>
<evidence type="ECO:0000259" key="10">
    <source>
        <dbReference type="Pfam" id="PF00593"/>
    </source>
</evidence>
<sequence length="1021" mass="112470">MKNKKPISSKFWIGISLKSRLILSFFLVANFAVLHAQNTISGKVRDSKTTENIIGATVSIKGTTEGTITDLNGTYTIKAPANAVLVVSYIGYENNEKAVNGAQTLNFLLKEEQNNLKEVVVVGYGVQKKANLTSSISTVSKEVFENKPVTNAAQALQGTTPGLVIQQGSNEPGQGTNINIRGIGTFQSGTYPLILIDGLVGSINDINPNDIENVSVLKDASSTAVYGSRAANGVILITTKMGKKGKTRVAYDYMFGFQAPTNMPKYAQAWEYAELRNEALINSGLPAKYAPDQINEFRKMGKGTIWLDELYRENAPQSSHNLSVEGGSETTTYHISVGHLDQRSLFEGNDEYGLKRNNARLSINSKLSDKFTVTASGAYNGTTTNEHAYWTEWLIEQATRIPVIYPVKDENGNYTLPSGSNSNALARLSEGGMRTFKSDGLMGSISAEWSIIKDLKLKGFFGANLSDNNSHEFRKSIDYAPYKGGGDNESSVKDAYDRTVLLNSTLTLNYNKKIGENHSFSGLLGLSDESSERRWFQARKIGIPGNEFGVLGNGEITDEANTYGSGEEWGIHSFFGRVNYAYKEKYLLEGNVRMDGSSRFASENRWGTFPSFSGGWRISKEEFMEPLKDYVSNLKLRASWGQVGNQDIGLYKYLRTVNIATQAYSFNDNVANGAYFSEANQDISWETSEMIDFGIDAGFFNNKLSFTLDLYSKDTKNILVNSLPVPGIYGSGSPTQNMGAINNKGWEFSVNYSFKTGKVNHSLTANLSDNVNEVTDDGGRSLISGYDVVTMLKKGQPINSYYALKSDGYFQNAQEVANGPKQTFNAAGAKPGDIRYVDRNGDGVINEAEDRFILGNPFPRYNYGLTYAANWNGLDLSIFIQGVGKRSMWIRGEAVEAFHNNNEGPVMDYHIDRWTPANPDASYPRLTIGSESANNAAKSDFWIEDASYLRLKNVQLGYTIPSRFTQQIGITKFRTYITGQNLFTLTKLKAGYDPEINSGAATSGRVYPVTRVLAIGLNVNF</sequence>
<dbReference type="Pfam" id="PF07715">
    <property type="entry name" value="Plug"/>
    <property type="match status" value="1"/>
</dbReference>
<dbReference type="NCBIfam" id="TIGR04057">
    <property type="entry name" value="SusC_RagA_signa"/>
    <property type="match status" value="1"/>
</dbReference>
<dbReference type="InterPro" id="IPR036942">
    <property type="entry name" value="Beta-barrel_TonB_sf"/>
</dbReference>
<keyword evidence="7 8" id="KW-0998">Cell outer membrane</keyword>
<dbReference type="InterPro" id="IPR012910">
    <property type="entry name" value="Plug_dom"/>
</dbReference>
<accession>A0A3E0E951</accession>
<keyword evidence="4 8" id="KW-0812">Transmembrane</keyword>
<dbReference type="Gene3D" id="2.40.170.20">
    <property type="entry name" value="TonB-dependent receptor, beta-barrel domain"/>
    <property type="match status" value="1"/>
</dbReference>
<keyword evidence="2 8" id="KW-0813">Transport</keyword>
<gene>
    <name evidence="12" type="ORF">C8P67_11278</name>
</gene>
<dbReference type="OrthoDB" id="9768177at2"/>
<dbReference type="Proteomes" id="UP000257136">
    <property type="component" value="Unassembled WGS sequence"/>
</dbReference>
<keyword evidence="3 8" id="KW-1134">Transmembrane beta strand</keyword>
<dbReference type="AlphaFoldDB" id="A0A3E0E951"/>
<dbReference type="RefSeq" id="WP_115814492.1">
    <property type="nucleotide sequence ID" value="NZ_QUNI01000012.1"/>
</dbReference>
<dbReference type="InterPro" id="IPR008969">
    <property type="entry name" value="CarboxyPept-like_regulatory"/>
</dbReference>
<name>A0A3E0E951_9FLAO</name>
<evidence type="ECO:0000256" key="7">
    <source>
        <dbReference type="ARBA" id="ARBA00023237"/>
    </source>
</evidence>
<keyword evidence="5 9" id="KW-0798">TonB box</keyword>
<dbReference type="NCBIfam" id="TIGR04056">
    <property type="entry name" value="OMP_RagA_SusC"/>
    <property type="match status" value="1"/>
</dbReference>
<comment type="caution">
    <text evidence="12">The sequence shown here is derived from an EMBL/GenBank/DDBJ whole genome shotgun (WGS) entry which is preliminary data.</text>
</comment>
<dbReference type="EMBL" id="QUNI01000012">
    <property type="protein sequence ID" value="REG94787.1"/>
    <property type="molecule type" value="Genomic_DNA"/>
</dbReference>
<dbReference type="GO" id="GO:0009279">
    <property type="term" value="C:cell outer membrane"/>
    <property type="evidence" value="ECO:0007669"/>
    <property type="project" value="UniProtKB-SubCell"/>
</dbReference>
<dbReference type="Gene3D" id="2.170.130.10">
    <property type="entry name" value="TonB-dependent receptor, plug domain"/>
    <property type="match status" value="1"/>
</dbReference>
<evidence type="ECO:0000256" key="8">
    <source>
        <dbReference type="PROSITE-ProRule" id="PRU01360"/>
    </source>
</evidence>
<feature type="domain" description="TonB-dependent receptor-like beta-barrel" evidence="10">
    <location>
        <begin position="412"/>
        <end position="964"/>
    </location>
</feature>
<dbReference type="InterPro" id="IPR037066">
    <property type="entry name" value="Plug_dom_sf"/>
</dbReference>
<dbReference type="Pfam" id="PF13715">
    <property type="entry name" value="CarbopepD_reg_2"/>
    <property type="match status" value="1"/>
</dbReference>
<dbReference type="SUPFAM" id="SSF56935">
    <property type="entry name" value="Porins"/>
    <property type="match status" value="1"/>
</dbReference>
<feature type="domain" description="TonB-dependent receptor plug" evidence="11">
    <location>
        <begin position="129"/>
        <end position="234"/>
    </location>
</feature>
<keyword evidence="6 8" id="KW-0472">Membrane</keyword>
<reference evidence="12 13" key="1">
    <citation type="submission" date="2018-08" db="EMBL/GenBank/DDBJ databases">
        <title>Genomic Encyclopedia of Archaeal and Bacterial Type Strains, Phase II (KMG-II): from individual species to whole genera.</title>
        <authorList>
            <person name="Goeker M."/>
        </authorList>
    </citation>
    <scope>NUCLEOTIDE SEQUENCE [LARGE SCALE GENOMIC DNA]</scope>
    <source>
        <strain evidence="12 13">DSM 100880</strain>
    </source>
</reference>
<evidence type="ECO:0000256" key="6">
    <source>
        <dbReference type="ARBA" id="ARBA00023136"/>
    </source>
</evidence>
<evidence type="ECO:0000256" key="4">
    <source>
        <dbReference type="ARBA" id="ARBA00022692"/>
    </source>
</evidence>
<evidence type="ECO:0000313" key="12">
    <source>
        <dbReference type="EMBL" id="REG94787.1"/>
    </source>
</evidence>
<evidence type="ECO:0000256" key="5">
    <source>
        <dbReference type="ARBA" id="ARBA00023077"/>
    </source>
</evidence>
<dbReference type="InterPro" id="IPR039426">
    <property type="entry name" value="TonB-dep_rcpt-like"/>
</dbReference>
<dbReference type="Gene3D" id="2.60.40.1120">
    <property type="entry name" value="Carboxypeptidase-like, regulatory domain"/>
    <property type="match status" value="1"/>
</dbReference>
<evidence type="ECO:0000256" key="1">
    <source>
        <dbReference type="ARBA" id="ARBA00004571"/>
    </source>
</evidence>
<evidence type="ECO:0000256" key="3">
    <source>
        <dbReference type="ARBA" id="ARBA00022452"/>
    </source>
</evidence>
<dbReference type="InterPro" id="IPR023997">
    <property type="entry name" value="TonB-dep_OMP_SusC/RagA_CS"/>
</dbReference>
<evidence type="ECO:0000313" key="13">
    <source>
        <dbReference type="Proteomes" id="UP000257136"/>
    </source>
</evidence>